<proteinExistence type="predicted"/>
<gene>
    <name evidence="2" type="ORF">AVEN_38510_1</name>
</gene>
<evidence type="ECO:0000313" key="2">
    <source>
        <dbReference type="EMBL" id="GBN62959.1"/>
    </source>
</evidence>
<keyword evidence="1" id="KW-0812">Transmembrane</keyword>
<protein>
    <submittedName>
        <fullName evidence="2">Uncharacterized protein</fullName>
    </submittedName>
</protein>
<comment type="caution">
    <text evidence="2">The sequence shown here is derived from an EMBL/GenBank/DDBJ whole genome shotgun (WGS) entry which is preliminary data.</text>
</comment>
<sequence length="102" mass="11790">MSYDEDARLIGKRFWLTSCTQQLHIRDACRPVSRLCILPSYNLSDLISYTDFLIERFVVQLPYNAIYLMKKAISTLQCFVIPTALYATYFSLTFVGVVLTHP</sequence>
<keyword evidence="3" id="KW-1185">Reference proteome</keyword>
<reference evidence="2 3" key="1">
    <citation type="journal article" date="2019" name="Sci. Rep.">
        <title>Orb-weaving spider Araneus ventricosus genome elucidates the spidroin gene catalogue.</title>
        <authorList>
            <person name="Kono N."/>
            <person name="Nakamura H."/>
            <person name="Ohtoshi R."/>
            <person name="Moran D.A.P."/>
            <person name="Shinohara A."/>
            <person name="Yoshida Y."/>
            <person name="Fujiwara M."/>
            <person name="Mori M."/>
            <person name="Tomita M."/>
            <person name="Arakawa K."/>
        </authorList>
    </citation>
    <scope>NUCLEOTIDE SEQUENCE [LARGE SCALE GENOMIC DNA]</scope>
</reference>
<accession>A0A4Y2QI53</accession>
<dbReference type="EMBL" id="BGPR01013948">
    <property type="protein sequence ID" value="GBN62959.1"/>
    <property type="molecule type" value="Genomic_DNA"/>
</dbReference>
<feature type="transmembrane region" description="Helical" evidence="1">
    <location>
        <begin position="78"/>
        <end position="99"/>
    </location>
</feature>
<evidence type="ECO:0000313" key="3">
    <source>
        <dbReference type="Proteomes" id="UP000499080"/>
    </source>
</evidence>
<keyword evidence="1" id="KW-1133">Transmembrane helix</keyword>
<keyword evidence="1" id="KW-0472">Membrane</keyword>
<name>A0A4Y2QI53_ARAVE</name>
<dbReference type="Proteomes" id="UP000499080">
    <property type="component" value="Unassembled WGS sequence"/>
</dbReference>
<organism evidence="2 3">
    <name type="scientific">Araneus ventricosus</name>
    <name type="common">Orbweaver spider</name>
    <name type="synonym">Epeira ventricosa</name>
    <dbReference type="NCBI Taxonomy" id="182803"/>
    <lineage>
        <taxon>Eukaryota</taxon>
        <taxon>Metazoa</taxon>
        <taxon>Ecdysozoa</taxon>
        <taxon>Arthropoda</taxon>
        <taxon>Chelicerata</taxon>
        <taxon>Arachnida</taxon>
        <taxon>Araneae</taxon>
        <taxon>Araneomorphae</taxon>
        <taxon>Entelegynae</taxon>
        <taxon>Araneoidea</taxon>
        <taxon>Araneidae</taxon>
        <taxon>Araneus</taxon>
    </lineage>
</organism>
<evidence type="ECO:0000256" key="1">
    <source>
        <dbReference type="SAM" id="Phobius"/>
    </source>
</evidence>
<dbReference type="AlphaFoldDB" id="A0A4Y2QI53"/>